<feature type="region of interest" description="Disordered" evidence="8">
    <location>
        <begin position="288"/>
        <end position="365"/>
    </location>
</feature>
<organism evidence="9 10">
    <name type="scientific">Oikopleura dioica</name>
    <name type="common">Tunicate</name>
    <dbReference type="NCBI Taxonomy" id="34765"/>
    <lineage>
        <taxon>Eukaryota</taxon>
        <taxon>Metazoa</taxon>
        <taxon>Chordata</taxon>
        <taxon>Tunicata</taxon>
        <taxon>Appendicularia</taxon>
        <taxon>Copelata</taxon>
        <taxon>Oikopleuridae</taxon>
        <taxon>Oikopleura</taxon>
    </lineage>
</organism>
<accession>A0ABN7RWZ3</accession>
<evidence type="ECO:0000256" key="6">
    <source>
        <dbReference type="ARBA" id="ARBA00023242"/>
    </source>
</evidence>
<dbReference type="Proteomes" id="UP001158576">
    <property type="component" value="Chromosome PAR"/>
</dbReference>
<sequence length="365" mass="41721">MSEEEKRSMQQPTEEEEESGDDDDMGKYMIDDDDDDLPAPVPKKDKSEKKIDTEDQKKELFSAKELRDYMAASVPGLKKHRGSKLPVHGNERTMNLNHMVLANITESAYFRCDLLQIKTYDDMIDEIYYKVTHLEPWEKGSRKHFTGSATGAERGMAYSSIPGVQNYVGVRGVGQGGIVSTPFCCMYKLWTIKLTRKQVELMCDHVDSPYIRGIGFLYLRYSLPPENLLEYLEPYFKDTEEIDPKAGGGDPMTMGELIMAMLEENHWYGTMLPRIPAKHLQEIRKAIDNYKGRSRGEKSSSERSSSRSNRRSRSRSPAARKKRRDPRELDDGPSSSSSSHRGRKDRDRNAYQGMPRGFGGRSGRY</sequence>
<dbReference type="PANTHER" id="PTHR23142">
    <property type="entry name" value="PRE-MRNA-SPLICING FACTOR 38A-RELATED"/>
    <property type="match status" value="1"/>
</dbReference>
<comment type="subcellular location">
    <subcellularLocation>
        <location evidence="1 7">Nucleus</location>
    </subcellularLocation>
</comment>
<gene>
    <name evidence="9" type="ORF">OKIOD_LOCUS2594</name>
</gene>
<comment type="function">
    <text evidence="7">Required for pre-mRNA splicing.</text>
</comment>
<evidence type="ECO:0000256" key="2">
    <source>
        <dbReference type="ARBA" id="ARBA00006164"/>
    </source>
</evidence>
<evidence type="ECO:0000256" key="3">
    <source>
        <dbReference type="ARBA" id="ARBA00022664"/>
    </source>
</evidence>
<evidence type="ECO:0000256" key="7">
    <source>
        <dbReference type="RuleBase" id="RU367025"/>
    </source>
</evidence>
<protein>
    <recommendedName>
        <fullName evidence="7">Pre-mRNA-splicing factor 38</fullName>
    </recommendedName>
</protein>
<keyword evidence="5 7" id="KW-0508">mRNA splicing</keyword>
<feature type="compositionally biased region" description="Basic and acidic residues" evidence="8">
    <location>
        <begin position="42"/>
        <end position="56"/>
    </location>
</feature>
<keyword evidence="10" id="KW-1185">Reference proteome</keyword>
<dbReference type="InterPro" id="IPR005037">
    <property type="entry name" value="PRP38"/>
</dbReference>
<keyword evidence="3 7" id="KW-0507">mRNA processing</keyword>
<feature type="compositionally biased region" description="Basic residues" evidence="8">
    <location>
        <begin position="308"/>
        <end position="324"/>
    </location>
</feature>
<dbReference type="Pfam" id="PF03371">
    <property type="entry name" value="PRP38"/>
    <property type="match status" value="1"/>
</dbReference>
<evidence type="ECO:0000256" key="4">
    <source>
        <dbReference type="ARBA" id="ARBA00022728"/>
    </source>
</evidence>
<feature type="compositionally biased region" description="Basic and acidic residues" evidence="8">
    <location>
        <begin position="288"/>
        <end position="305"/>
    </location>
</feature>
<feature type="compositionally biased region" description="Gly residues" evidence="8">
    <location>
        <begin position="356"/>
        <end position="365"/>
    </location>
</feature>
<keyword evidence="4 7" id="KW-0747">Spliceosome</keyword>
<feature type="compositionally biased region" description="Acidic residues" evidence="8">
    <location>
        <begin position="13"/>
        <end position="24"/>
    </location>
</feature>
<comment type="similarity">
    <text evidence="2 7">Belongs to the PRP38 family.</text>
</comment>
<evidence type="ECO:0000313" key="10">
    <source>
        <dbReference type="Proteomes" id="UP001158576"/>
    </source>
</evidence>
<feature type="region of interest" description="Disordered" evidence="8">
    <location>
        <begin position="1"/>
        <end position="56"/>
    </location>
</feature>
<keyword evidence="6 7" id="KW-0539">Nucleus</keyword>
<evidence type="ECO:0000256" key="5">
    <source>
        <dbReference type="ARBA" id="ARBA00023187"/>
    </source>
</evidence>
<evidence type="ECO:0000256" key="8">
    <source>
        <dbReference type="SAM" id="MobiDB-lite"/>
    </source>
</evidence>
<reference evidence="9 10" key="1">
    <citation type="submission" date="2021-04" db="EMBL/GenBank/DDBJ databases">
        <authorList>
            <person name="Bliznina A."/>
        </authorList>
    </citation>
    <scope>NUCLEOTIDE SEQUENCE [LARGE SCALE GENOMIC DNA]</scope>
</reference>
<evidence type="ECO:0000256" key="1">
    <source>
        <dbReference type="ARBA" id="ARBA00004123"/>
    </source>
</evidence>
<proteinExistence type="inferred from homology"/>
<evidence type="ECO:0000313" key="9">
    <source>
        <dbReference type="EMBL" id="CAG5085878.1"/>
    </source>
</evidence>
<name>A0ABN7RWZ3_OIKDI</name>
<dbReference type="EMBL" id="OU015568">
    <property type="protein sequence ID" value="CAG5085878.1"/>
    <property type="molecule type" value="Genomic_DNA"/>
</dbReference>